<dbReference type="InterPro" id="IPR051010">
    <property type="entry name" value="BCAA_transport"/>
</dbReference>
<comment type="caution">
    <text evidence="5">The sequence shown here is derived from an EMBL/GenBank/DDBJ whole genome shotgun (WGS) entry which is preliminary data.</text>
</comment>
<dbReference type="RefSeq" id="WP_208260816.1">
    <property type="nucleotide sequence ID" value="NZ_JAGEOJ010000017.1"/>
</dbReference>
<dbReference type="PANTHER" id="PTHR30483:SF6">
    <property type="entry name" value="PERIPLASMIC BINDING PROTEIN OF ABC TRANSPORTER FOR NATURAL AMINO ACIDS"/>
    <property type="match status" value="1"/>
</dbReference>
<reference evidence="5" key="1">
    <citation type="submission" date="2021-03" db="EMBL/GenBank/DDBJ databases">
        <authorList>
            <person name="Kanchanasin P."/>
            <person name="Saeng-In P."/>
            <person name="Phongsopitanun W."/>
            <person name="Yuki M."/>
            <person name="Kudo T."/>
            <person name="Ohkuma M."/>
            <person name="Tanasupawat S."/>
        </authorList>
    </citation>
    <scope>NUCLEOTIDE SEQUENCE</scope>
    <source>
        <strain evidence="5">GKU 128</strain>
    </source>
</reference>
<accession>A0A939PIB7</accession>
<feature type="domain" description="Leucine-binding protein" evidence="4">
    <location>
        <begin position="31"/>
        <end position="367"/>
    </location>
</feature>
<dbReference type="PANTHER" id="PTHR30483">
    <property type="entry name" value="LEUCINE-SPECIFIC-BINDING PROTEIN"/>
    <property type="match status" value="1"/>
</dbReference>
<dbReference type="Proteomes" id="UP000669179">
    <property type="component" value="Unassembled WGS sequence"/>
</dbReference>
<evidence type="ECO:0000256" key="2">
    <source>
        <dbReference type="ARBA" id="ARBA00022729"/>
    </source>
</evidence>
<proteinExistence type="inferred from homology"/>
<keyword evidence="6" id="KW-1185">Reference proteome</keyword>
<evidence type="ECO:0000313" key="5">
    <source>
        <dbReference type="EMBL" id="MBO2452807.1"/>
    </source>
</evidence>
<evidence type="ECO:0000256" key="3">
    <source>
        <dbReference type="SAM" id="SignalP"/>
    </source>
</evidence>
<dbReference type="EMBL" id="JAGEOJ010000017">
    <property type="protein sequence ID" value="MBO2452807.1"/>
    <property type="molecule type" value="Genomic_DNA"/>
</dbReference>
<evidence type="ECO:0000259" key="4">
    <source>
        <dbReference type="Pfam" id="PF13458"/>
    </source>
</evidence>
<dbReference type="Gene3D" id="3.40.50.2300">
    <property type="match status" value="2"/>
</dbReference>
<dbReference type="PROSITE" id="PS51257">
    <property type="entry name" value="PROKAR_LIPOPROTEIN"/>
    <property type="match status" value="1"/>
</dbReference>
<organism evidence="5 6">
    <name type="scientific">Actinomadura barringtoniae</name>
    <dbReference type="NCBI Taxonomy" id="1427535"/>
    <lineage>
        <taxon>Bacteria</taxon>
        <taxon>Bacillati</taxon>
        <taxon>Actinomycetota</taxon>
        <taxon>Actinomycetes</taxon>
        <taxon>Streptosporangiales</taxon>
        <taxon>Thermomonosporaceae</taxon>
        <taxon>Actinomadura</taxon>
    </lineage>
</organism>
<dbReference type="InterPro" id="IPR028082">
    <property type="entry name" value="Peripla_BP_I"/>
</dbReference>
<dbReference type="AlphaFoldDB" id="A0A939PIB7"/>
<gene>
    <name evidence="5" type="ORF">J4573_37345</name>
</gene>
<evidence type="ECO:0000313" key="6">
    <source>
        <dbReference type="Proteomes" id="UP000669179"/>
    </source>
</evidence>
<keyword evidence="2 3" id="KW-0732">Signal</keyword>
<dbReference type="InterPro" id="IPR028081">
    <property type="entry name" value="Leu-bd"/>
</dbReference>
<dbReference type="SUPFAM" id="SSF53822">
    <property type="entry name" value="Periplasmic binding protein-like I"/>
    <property type="match status" value="1"/>
</dbReference>
<comment type="similarity">
    <text evidence="1">Belongs to the leucine-binding protein family.</text>
</comment>
<evidence type="ECO:0000256" key="1">
    <source>
        <dbReference type="ARBA" id="ARBA00010062"/>
    </source>
</evidence>
<feature type="chain" id="PRO_5039556958" evidence="3">
    <location>
        <begin position="20"/>
        <end position="389"/>
    </location>
</feature>
<sequence length="389" mass="40349">MRLTTTVALGITGATLVSAAGCSTASSADDTIKVGVIQEATGSYANYAKQFTAGFKAGLDHVTKGTGKLGGRKVEVTYVDSGGGAAKAISQAKELIGKGAKFIVGPVDSGIGLQLAPLAQQNKVVFIPSGSTDKLTGANDYTFRASMQTWQQIATTANYLGLKGKRVVLLGQDSTFGQTYGQTLNAYLEKEGLPKPAASISVPMGAQDFTPFAIKVKSARPDVLFVAFAGTGKAQMFQALDEQGVLDSAKATAELPLTGEYAAFGHSAGKIVYYARYFPGAVNSAEDTALIDGAKKNGGPNEQISVNGFTTAQMIDRAVGQGGTDVGKMTTALEGWKFTGPKGDFEIRASDHAMLQPMLVAKLVKDGASWKPELVKALGPNDTAPSAAK</sequence>
<feature type="signal peptide" evidence="3">
    <location>
        <begin position="1"/>
        <end position="19"/>
    </location>
</feature>
<name>A0A939PIB7_9ACTN</name>
<protein>
    <submittedName>
        <fullName evidence="5">ABC transporter substrate-binding protein</fullName>
    </submittedName>
</protein>
<dbReference type="Pfam" id="PF13458">
    <property type="entry name" value="Peripla_BP_6"/>
    <property type="match status" value="1"/>
</dbReference>